<name>A0A4C1ZBD3_EUMVA</name>
<organism evidence="2 3">
    <name type="scientific">Eumeta variegata</name>
    <name type="common">Bagworm moth</name>
    <name type="synonym">Eumeta japonica</name>
    <dbReference type="NCBI Taxonomy" id="151549"/>
    <lineage>
        <taxon>Eukaryota</taxon>
        <taxon>Metazoa</taxon>
        <taxon>Ecdysozoa</taxon>
        <taxon>Arthropoda</taxon>
        <taxon>Hexapoda</taxon>
        <taxon>Insecta</taxon>
        <taxon>Pterygota</taxon>
        <taxon>Neoptera</taxon>
        <taxon>Endopterygota</taxon>
        <taxon>Lepidoptera</taxon>
        <taxon>Glossata</taxon>
        <taxon>Ditrysia</taxon>
        <taxon>Tineoidea</taxon>
        <taxon>Psychidae</taxon>
        <taxon>Oiketicinae</taxon>
        <taxon>Eumeta</taxon>
    </lineage>
</organism>
<protein>
    <submittedName>
        <fullName evidence="2">Uncharacterized protein</fullName>
    </submittedName>
</protein>
<feature type="region of interest" description="Disordered" evidence="1">
    <location>
        <begin position="64"/>
        <end position="89"/>
    </location>
</feature>
<evidence type="ECO:0000256" key="1">
    <source>
        <dbReference type="SAM" id="MobiDB-lite"/>
    </source>
</evidence>
<evidence type="ECO:0000313" key="3">
    <source>
        <dbReference type="Proteomes" id="UP000299102"/>
    </source>
</evidence>
<keyword evidence="3" id="KW-1185">Reference proteome</keyword>
<accession>A0A4C1ZBD3</accession>
<proteinExistence type="predicted"/>
<dbReference type="AlphaFoldDB" id="A0A4C1ZBD3"/>
<reference evidence="2 3" key="1">
    <citation type="journal article" date="2019" name="Commun. Biol.">
        <title>The bagworm genome reveals a unique fibroin gene that provides high tensile strength.</title>
        <authorList>
            <person name="Kono N."/>
            <person name="Nakamura H."/>
            <person name="Ohtoshi R."/>
            <person name="Tomita M."/>
            <person name="Numata K."/>
            <person name="Arakawa K."/>
        </authorList>
    </citation>
    <scope>NUCLEOTIDE SEQUENCE [LARGE SCALE GENOMIC DNA]</scope>
</reference>
<gene>
    <name evidence="2" type="ORF">EVAR_54183_1</name>
</gene>
<dbReference type="EMBL" id="BGZK01001713">
    <property type="protein sequence ID" value="GBP85030.1"/>
    <property type="molecule type" value="Genomic_DNA"/>
</dbReference>
<comment type="caution">
    <text evidence="2">The sequence shown here is derived from an EMBL/GenBank/DDBJ whole genome shotgun (WGS) entry which is preliminary data.</text>
</comment>
<evidence type="ECO:0000313" key="2">
    <source>
        <dbReference type="EMBL" id="GBP85030.1"/>
    </source>
</evidence>
<feature type="compositionally biased region" description="Basic and acidic residues" evidence="1">
    <location>
        <begin position="64"/>
        <end position="87"/>
    </location>
</feature>
<dbReference type="Proteomes" id="UP000299102">
    <property type="component" value="Unassembled WGS sequence"/>
</dbReference>
<sequence>MLDIGSGLNQKIILECPSSEETTVLYKTSDLYFINIRVCMRTGVESDGIAASRHDSAMQFAVEHSRDVPRRGVKAHPERRMKNDGKKKGAPAFDRFHKVVFWARNFSGEPRDRWLKQSNFQQRMKTYWRNTTTSTSSSRKDVCALWPIEKRNVISSEADAPLHLNNPLKYEMLSQPDLLQIDAGLYTLLALSIRVQNKFKASIGSLNST</sequence>